<protein>
    <recommendedName>
        <fullName evidence="2">histidine kinase</fullName>
        <ecNumber evidence="2">2.7.13.3</ecNumber>
    </recommendedName>
</protein>
<keyword evidence="3" id="KW-0597">Phosphoprotein</keyword>
<dbReference type="CDD" id="cd00082">
    <property type="entry name" value="HisKA"/>
    <property type="match status" value="1"/>
</dbReference>
<feature type="domain" description="PAS" evidence="7">
    <location>
        <begin position="834"/>
        <end position="904"/>
    </location>
</feature>
<dbReference type="Pfam" id="PF00989">
    <property type="entry name" value="PAS"/>
    <property type="match status" value="1"/>
</dbReference>
<dbReference type="InterPro" id="IPR013655">
    <property type="entry name" value="PAS_fold_3"/>
</dbReference>
<dbReference type="InterPro" id="IPR004358">
    <property type="entry name" value="Sig_transdc_His_kin-like_C"/>
</dbReference>
<dbReference type="Gene3D" id="3.30.450.40">
    <property type="match status" value="2"/>
</dbReference>
<name>A0ABQ1MC68_9BACT</name>
<evidence type="ECO:0000256" key="4">
    <source>
        <dbReference type="ARBA" id="ARBA00022679"/>
    </source>
</evidence>
<dbReference type="SMART" id="SM00065">
    <property type="entry name" value="GAF"/>
    <property type="match status" value="2"/>
</dbReference>
<dbReference type="SMART" id="SM00388">
    <property type="entry name" value="HisKA"/>
    <property type="match status" value="1"/>
</dbReference>
<dbReference type="Gene3D" id="3.30.450.20">
    <property type="entry name" value="PAS domain"/>
    <property type="match status" value="10"/>
</dbReference>
<dbReference type="InterPro" id="IPR000014">
    <property type="entry name" value="PAS"/>
</dbReference>
<dbReference type="Pfam" id="PF02518">
    <property type="entry name" value="HATPase_c"/>
    <property type="match status" value="1"/>
</dbReference>
<dbReference type="Gene3D" id="3.30.565.10">
    <property type="entry name" value="Histidine kinase-like ATPase, C-terminal domain"/>
    <property type="match status" value="1"/>
</dbReference>
<dbReference type="InterPro" id="IPR001610">
    <property type="entry name" value="PAC"/>
</dbReference>
<dbReference type="InterPro" id="IPR013767">
    <property type="entry name" value="PAS_fold"/>
</dbReference>
<evidence type="ECO:0000256" key="3">
    <source>
        <dbReference type="ARBA" id="ARBA00022553"/>
    </source>
</evidence>
<dbReference type="InterPro" id="IPR036097">
    <property type="entry name" value="HisK_dim/P_sf"/>
</dbReference>
<evidence type="ECO:0000313" key="9">
    <source>
        <dbReference type="EMBL" id="GGC38082.1"/>
    </source>
</evidence>
<feature type="domain" description="PAS" evidence="7">
    <location>
        <begin position="1324"/>
        <end position="1394"/>
    </location>
</feature>
<feature type="domain" description="PAS" evidence="7">
    <location>
        <begin position="2"/>
        <end position="57"/>
    </location>
</feature>
<dbReference type="PRINTS" id="PR00344">
    <property type="entry name" value="BCTRLSENSOR"/>
</dbReference>
<dbReference type="Pfam" id="PF13185">
    <property type="entry name" value="GAF_2"/>
    <property type="match status" value="2"/>
</dbReference>
<dbReference type="SUPFAM" id="SSF55785">
    <property type="entry name" value="PYP-like sensor domain (PAS domain)"/>
    <property type="match status" value="10"/>
</dbReference>
<dbReference type="SUPFAM" id="SSF55874">
    <property type="entry name" value="ATPase domain of HSP90 chaperone/DNA topoisomerase II/histidine kinase"/>
    <property type="match status" value="1"/>
</dbReference>
<dbReference type="Pfam" id="PF00512">
    <property type="entry name" value="HisKA"/>
    <property type="match status" value="1"/>
</dbReference>
<keyword evidence="5" id="KW-0418">Kinase</keyword>
<dbReference type="EMBL" id="BMEC01000007">
    <property type="protein sequence ID" value="GGC38082.1"/>
    <property type="molecule type" value="Genomic_DNA"/>
</dbReference>
<evidence type="ECO:0000256" key="5">
    <source>
        <dbReference type="ARBA" id="ARBA00022777"/>
    </source>
</evidence>
<organism evidence="9 10">
    <name type="scientific">Marivirga lumbricoides</name>
    <dbReference type="NCBI Taxonomy" id="1046115"/>
    <lineage>
        <taxon>Bacteria</taxon>
        <taxon>Pseudomonadati</taxon>
        <taxon>Bacteroidota</taxon>
        <taxon>Cytophagia</taxon>
        <taxon>Cytophagales</taxon>
        <taxon>Marivirgaceae</taxon>
        <taxon>Marivirga</taxon>
    </lineage>
</organism>
<dbReference type="PROSITE" id="PS50113">
    <property type="entry name" value="PAC"/>
    <property type="match status" value="4"/>
</dbReference>
<evidence type="ECO:0000256" key="2">
    <source>
        <dbReference type="ARBA" id="ARBA00012438"/>
    </source>
</evidence>
<evidence type="ECO:0000259" key="8">
    <source>
        <dbReference type="PROSITE" id="PS50113"/>
    </source>
</evidence>
<gene>
    <name evidence="9" type="ORF">GCM10011506_24320</name>
</gene>
<feature type="domain" description="PAC" evidence="8">
    <location>
        <begin position="1518"/>
        <end position="1570"/>
    </location>
</feature>
<dbReference type="PANTHER" id="PTHR43304">
    <property type="entry name" value="PHYTOCHROME-LIKE PROTEIN CPH1"/>
    <property type="match status" value="1"/>
</dbReference>
<dbReference type="SUPFAM" id="SSF47384">
    <property type="entry name" value="Homodimeric domain of signal transducing histidine kinase"/>
    <property type="match status" value="1"/>
</dbReference>
<reference evidence="10" key="1">
    <citation type="journal article" date="2019" name="Int. J. Syst. Evol. Microbiol.">
        <title>The Global Catalogue of Microorganisms (GCM) 10K type strain sequencing project: providing services to taxonomists for standard genome sequencing and annotation.</title>
        <authorList>
            <consortium name="The Broad Institute Genomics Platform"/>
            <consortium name="The Broad Institute Genome Sequencing Center for Infectious Disease"/>
            <person name="Wu L."/>
            <person name="Ma J."/>
        </authorList>
    </citation>
    <scope>NUCLEOTIDE SEQUENCE [LARGE SCALE GENOMIC DNA]</scope>
    <source>
        <strain evidence="10">CGMCC 1.10832</strain>
    </source>
</reference>
<dbReference type="RefSeq" id="WP_188463738.1">
    <property type="nucleotide sequence ID" value="NZ_BAABHU010000007.1"/>
</dbReference>
<dbReference type="Proteomes" id="UP000636010">
    <property type="component" value="Unassembled WGS sequence"/>
</dbReference>
<accession>A0ABQ1MC68</accession>
<dbReference type="SUPFAM" id="SSF55781">
    <property type="entry name" value="GAF domain-like"/>
    <property type="match status" value="2"/>
</dbReference>
<dbReference type="Gene3D" id="1.10.287.130">
    <property type="match status" value="1"/>
</dbReference>
<dbReference type="PROSITE" id="PS50109">
    <property type="entry name" value="HIS_KIN"/>
    <property type="match status" value="1"/>
</dbReference>
<dbReference type="InterPro" id="IPR003661">
    <property type="entry name" value="HisK_dim/P_dom"/>
</dbReference>
<proteinExistence type="predicted"/>
<dbReference type="EC" id="2.7.13.3" evidence="2"/>
<dbReference type="Pfam" id="PF08447">
    <property type="entry name" value="PAS_3"/>
    <property type="match status" value="4"/>
</dbReference>
<dbReference type="InterPro" id="IPR003594">
    <property type="entry name" value="HATPase_dom"/>
</dbReference>
<evidence type="ECO:0000256" key="1">
    <source>
        <dbReference type="ARBA" id="ARBA00000085"/>
    </source>
</evidence>
<dbReference type="InterPro" id="IPR052162">
    <property type="entry name" value="Sensor_kinase/Photoreceptor"/>
</dbReference>
<keyword evidence="4" id="KW-0808">Transferase</keyword>
<dbReference type="CDD" id="cd00130">
    <property type="entry name" value="PAS"/>
    <property type="match status" value="7"/>
</dbReference>
<dbReference type="Pfam" id="PF13426">
    <property type="entry name" value="PAS_9"/>
    <property type="match status" value="3"/>
</dbReference>
<dbReference type="InterPro" id="IPR036890">
    <property type="entry name" value="HATPase_C_sf"/>
</dbReference>
<dbReference type="SMART" id="SM00091">
    <property type="entry name" value="PAS"/>
    <property type="match status" value="7"/>
</dbReference>
<feature type="domain" description="PAC" evidence="8">
    <location>
        <begin position="492"/>
        <end position="544"/>
    </location>
</feature>
<dbReference type="InterPro" id="IPR000700">
    <property type="entry name" value="PAS-assoc_C"/>
</dbReference>
<dbReference type="NCBIfam" id="TIGR00229">
    <property type="entry name" value="sensory_box"/>
    <property type="match status" value="7"/>
</dbReference>
<feature type="domain" description="PAC" evidence="8">
    <location>
        <begin position="1025"/>
        <end position="1076"/>
    </location>
</feature>
<dbReference type="PROSITE" id="PS50112">
    <property type="entry name" value="PAS"/>
    <property type="match status" value="4"/>
</dbReference>
<dbReference type="InterPro" id="IPR005467">
    <property type="entry name" value="His_kinase_dom"/>
</dbReference>
<feature type="domain" description="PAS" evidence="7">
    <location>
        <begin position="541"/>
        <end position="617"/>
    </location>
</feature>
<comment type="catalytic activity">
    <reaction evidence="1">
        <text>ATP + protein L-histidine = ADP + protein N-phospho-L-histidine.</text>
        <dbReference type="EC" id="2.7.13.3"/>
    </reaction>
</comment>
<dbReference type="InterPro" id="IPR029016">
    <property type="entry name" value="GAF-like_dom_sf"/>
</dbReference>
<dbReference type="InterPro" id="IPR035965">
    <property type="entry name" value="PAS-like_dom_sf"/>
</dbReference>
<keyword evidence="10" id="KW-1185">Reference proteome</keyword>
<dbReference type="PANTHER" id="PTHR43304:SF1">
    <property type="entry name" value="PAC DOMAIN-CONTAINING PROTEIN"/>
    <property type="match status" value="1"/>
</dbReference>
<sequence>MTAKEISKLIEESNDLTCSINIKGQFTWLRNAAHVFLGYTKGELMNKSIVDFVPEEDAGANQAFFQTLNATTKSQRLINRMIAKDGSIVQVEWVARWNASSEEAFCYVNVLDSDKEVIIGRMKENESYRNLFHHSPLPNIICSLSTFSILEVNQATLSKLGFNRQELSGWVLTDLFTSIDKQRFDEIKQQFKDNDNIVELGVWNLKNSKGATVKMHLSGYRFSYNQEDCIMLIFNDVTEDQLLKELDVLERKTMEASIQMVFNLKGLLYKYVRGLEAIFEGLKVSILMVHDGKLYNLVSPSLPKPYIEAIEGEKIGEAAGSCGTAAFRKERVIVSDINADPLWRDYRSLALENGVMSCWSEPIFNYKKEVVATFANYYPSIKEPSQQELNFFKRSATLLSLILENHQKGEALFSSNERYNYVNRATEDAIYDWDVENDIFEWGGGFQRIFLHNYKNKTFRLQDWANLMHPKDHEHTDKSWEAFLANKRQSRWNREFRFKRGNGTYAHVEEIGHLIRDSEGKPKRMIGVLRDRTEQKKEEHRLKLMERVVTNANDSIVITEAQPVDEPGPRIIYVNEAFTKMTGYLPAEVIGKTPRILQGPESDKVAIKELSSAIRKMHSHEITTVNYKKNGEKYWVHFSVVPVANEEGVFTHWIAVQRDVTVQIRKELQKNLLNEISQLFNQQINLKLTLEKVLKRLVQFGEIFLAEAWLLDEDKKKVNLLAKYANDRDGQIFYEESLDIINFEYGIGLPGKVWELKKAVLWNDLDNKDLFLRNKAAKKIGLKSGLGIPLFHNNSIVGVMVFLSRLPEQALSSYEFLFKELETQLGIEIKRKMLEDEFFQFFNNAPDILSVAGADGKFKRVNPAFCKLMGYSEEELTKRKFTDFILPEDRAQTQQEYAETIVGLREADSFINRYVTRNGEQRWISWNSSKIYNNEGLAFAYGRDITEKRKLENLLQSANSLARIGGWELDFENETLYFSKITREIHEVDENYIPNLEEGINFYREDVRQFVRETVNAAIEQNKEWDFEQPIITAKGNECWVRSMGKPEFRDGKCVKIIGSFQDIHERKVAELRLQNIADNVPGAIFQYILLPDKSEKILFLSKGAKELWGHSADTCMNDISIIWKQAESAGDLVKVKESLKVSAETMDRWHCQYKSRLPNGAVVWHEAYGTPQKLQNGAILWDSFIIDITEKKELEYLVERSSQIALIGNWELDLKEPDNEVMYWSDMTREILEVDENYIPTFSKGFDFYTPDSRSNIEVAFDKLINNGEDFDLELLLETAKGNEKWIRLIGRADLLEGECVRVYGSLQDIHQRKMAELDLYTAFQEKNMILESISDGFFALDKNWIVTYWNEKAEVLLDTPKEVVLNKNIWKVFGDATDSLSYKMYQKCLKEQVTVHFEEYITSNNKWFEVSAYPSAKGLSAFFKDVTERKRAEELIRQSNERFEIVTQATNDAIWDYNVVDNELFWGKGFQTLFKHDLTVIKPSFELLTSFIHPEDRDRVSVKVQQFMNEKSSVNWYEEFRFKKADGTYAYVIDRAIFLRNKRGKVTRVLGAMTDISHRKEFEQSLQSLNETLDKRAKELAVSNAELEQFAFVASHDLQEPLRMITSFLAQLENKYSDKLDEKAQKYIYFAVDGAKRMRQIILDLLEFSRAGRNVDESGKLPVKELVSEAQLLQRRTIAQTSAKIVVESLPDIQLQKAPFLQVFQNLIGNALKYSKDDVSPEITISAKSTKDSYVFSVADNGIGIEEKYFEKIFIIFQRLHTKDKYKGSGMGLSIVKKIIENNGGRIWLKSKVGKGTTFYFTVPKG</sequence>
<dbReference type="SMART" id="SM00086">
    <property type="entry name" value="PAC"/>
    <property type="match status" value="8"/>
</dbReference>
<comment type="caution">
    <text evidence="9">The sequence shown here is derived from an EMBL/GenBank/DDBJ whole genome shotgun (WGS) entry which is preliminary data.</text>
</comment>
<feature type="domain" description="Histidine kinase" evidence="6">
    <location>
        <begin position="1595"/>
        <end position="1808"/>
    </location>
</feature>
<dbReference type="SMART" id="SM00387">
    <property type="entry name" value="HATPase_c"/>
    <property type="match status" value="1"/>
</dbReference>
<evidence type="ECO:0000259" key="6">
    <source>
        <dbReference type="PROSITE" id="PS50109"/>
    </source>
</evidence>
<dbReference type="InterPro" id="IPR003018">
    <property type="entry name" value="GAF"/>
</dbReference>
<evidence type="ECO:0000259" key="7">
    <source>
        <dbReference type="PROSITE" id="PS50112"/>
    </source>
</evidence>
<feature type="domain" description="PAC" evidence="8">
    <location>
        <begin position="618"/>
        <end position="672"/>
    </location>
</feature>
<evidence type="ECO:0000313" key="10">
    <source>
        <dbReference type="Proteomes" id="UP000636010"/>
    </source>
</evidence>